<dbReference type="RefSeq" id="WP_223790180.1">
    <property type="nucleotide sequence ID" value="NZ_JAIOUQ010000001.1"/>
</dbReference>
<dbReference type="AlphaFoldDB" id="A0A8T5UTF7"/>
<sequence>MNFTEKFSFMDKKYVISLTLVIISVNLILDLFLYVFFKIPTKFSSIIILIILAFCLSILANYGSFLLISNFDRATKFYKSKFFHIFVLLTPIYLTIVFISYGININDVDSARYMISSIIQSEAAIIAIVISLSLVAIQLASSSYSVRIIDIFKESKSLWILIFSYIIAIIYGLIILGLINRNNIQYYEDQIIIIYYLAIFAFGALIPYIIEVIDLLQPSTVIKKLSSHINDKNIIEAIRTESETEDIEFYPEFSFLNSFEVNQIKPIIQSDKEPIQPIIDIIRSSIILNDVKTFKDGLMAIHRVDIILEDNKLESKDKEEILKLLLTYLGRIGRLLIDNGDEETLYDLIFHLRYYGNKSKQKSFYQALILVINTLGTLGKIALNGNHENVASFCVHSINILFDDIKDEKFSQNIQNLSLNYYKNIGRYAIKKEFDDTAFAVAYSLQNLSRTQNKFTELKIEIINFLGELGIFSTESRLEYASITSTRSLLEIAKDVTIDNRSEFSEIISYFLEIGNRSINERLKMPAASSVISLQNSSELAIIEGFELEAIRIGKFNVKLAEKAINNKFEVLYDIPRIVKEIIKFAIINHYDRLETINTVQNIIGSLANYDVKDIRKGLENYKKYNSIRVINKLINSLGDLGELIAYDNPYCQTSRIIEHFTEINELGSKLEISHSVVSNLSKIGKIASEKNAKENVVRIIDSIIVIINESINNKSNIGMYDLQNVTIIAKNAMKSEFENYNGSNKGYVKIYENVIESLIDFSKEMINEKNNNIFLFGFSLGDIGKNAAQYRNLEVLRIILDSIQFIGKNSAELGLFNGVNSASYSFAIIGKEATDQGFEKISEECINFFRENTKTIVDTENYLALKWAVNSLGEIGKISTKKKFIELSNMCIEYSGQLGKYLIGKIICNNNINKESIEEMHNLFNLLDFMIVISKQAYQSSDLETASKIDIALSELAEYSNANSLNILEKRIQKYVQEFRGIK</sequence>
<keyword evidence="3" id="KW-1185">Reference proteome</keyword>
<feature type="transmembrane region" description="Helical" evidence="1">
    <location>
        <begin position="191"/>
        <end position="210"/>
    </location>
</feature>
<evidence type="ECO:0000256" key="1">
    <source>
        <dbReference type="SAM" id="Phobius"/>
    </source>
</evidence>
<accession>A0A8T5UTF7</accession>
<dbReference type="InterPro" id="IPR018723">
    <property type="entry name" value="DUF2254_membrane"/>
</dbReference>
<feature type="transmembrane region" description="Helical" evidence="1">
    <location>
        <begin position="82"/>
        <end position="103"/>
    </location>
</feature>
<protein>
    <submittedName>
        <fullName evidence="2">DUF2254 domain-containing protein</fullName>
    </submittedName>
</protein>
<evidence type="ECO:0000313" key="3">
    <source>
        <dbReference type="Proteomes" id="UP000825933"/>
    </source>
</evidence>
<dbReference type="Proteomes" id="UP000825933">
    <property type="component" value="Unassembled WGS sequence"/>
</dbReference>
<feature type="transmembrane region" description="Helical" evidence="1">
    <location>
        <begin position="123"/>
        <end position="146"/>
    </location>
</feature>
<organism evidence="2 3">
    <name type="scientific">Methanobacterium spitsbergense</name>
    <dbReference type="NCBI Taxonomy" id="2874285"/>
    <lineage>
        <taxon>Archaea</taxon>
        <taxon>Methanobacteriati</taxon>
        <taxon>Methanobacteriota</taxon>
        <taxon>Methanomada group</taxon>
        <taxon>Methanobacteria</taxon>
        <taxon>Methanobacteriales</taxon>
        <taxon>Methanobacteriaceae</taxon>
        <taxon>Methanobacterium</taxon>
    </lineage>
</organism>
<evidence type="ECO:0000313" key="2">
    <source>
        <dbReference type="EMBL" id="MBZ2164500.1"/>
    </source>
</evidence>
<feature type="transmembrane region" description="Helical" evidence="1">
    <location>
        <begin position="158"/>
        <end position="179"/>
    </location>
</feature>
<name>A0A8T5UTF7_9EURY</name>
<keyword evidence="1" id="KW-0472">Membrane</keyword>
<dbReference type="Pfam" id="PF10011">
    <property type="entry name" value="DUF2254"/>
    <property type="match status" value="1"/>
</dbReference>
<keyword evidence="1" id="KW-1133">Transmembrane helix</keyword>
<feature type="transmembrane region" description="Helical" evidence="1">
    <location>
        <begin position="43"/>
        <end position="62"/>
    </location>
</feature>
<proteinExistence type="predicted"/>
<gene>
    <name evidence="2" type="ORF">K8N75_00315</name>
</gene>
<feature type="transmembrane region" description="Helical" evidence="1">
    <location>
        <begin position="14"/>
        <end position="37"/>
    </location>
</feature>
<dbReference type="EMBL" id="JAIOUQ010000001">
    <property type="protein sequence ID" value="MBZ2164500.1"/>
    <property type="molecule type" value="Genomic_DNA"/>
</dbReference>
<keyword evidence="1" id="KW-0812">Transmembrane</keyword>
<reference evidence="3" key="1">
    <citation type="journal article" date="2022" name="Microbiol. Resour. Announc.">
        <title>Draft Genome Sequence of a Methanogenic Archaeon from West Spitsbergen Permafrost.</title>
        <authorList>
            <person name="Trubitsyn V."/>
            <person name="Rivkina E."/>
            <person name="Shcherbakova V."/>
        </authorList>
    </citation>
    <scope>NUCLEOTIDE SEQUENCE [LARGE SCALE GENOMIC DNA]</scope>
    <source>
        <strain evidence="3">VT</strain>
    </source>
</reference>
<comment type="caution">
    <text evidence="2">The sequence shown here is derived from an EMBL/GenBank/DDBJ whole genome shotgun (WGS) entry which is preliminary data.</text>
</comment>